<proteinExistence type="predicted"/>
<keyword evidence="2" id="KW-0808">Transferase</keyword>
<dbReference type="GO" id="GO:0016740">
    <property type="term" value="F:transferase activity"/>
    <property type="evidence" value="ECO:0007669"/>
    <property type="project" value="UniProtKB-KW"/>
</dbReference>
<name>A0AAE3QXF4_9BACT</name>
<organism evidence="2 3">
    <name type="scientific">Xanthocytophaga flava</name>
    <dbReference type="NCBI Taxonomy" id="3048013"/>
    <lineage>
        <taxon>Bacteria</taxon>
        <taxon>Pseudomonadati</taxon>
        <taxon>Bacteroidota</taxon>
        <taxon>Cytophagia</taxon>
        <taxon>Cytophagales</taxon>
        <taxon>Rhodocytophagaceae</taxon>
        <taxon>Xanthocytophaga</taxon>
    </lineage>
</organism>
<dbReference type="Pfam" id="PF04230">
    <property type="entry name" value="PS_pyruv_trans"/>
    <property type="match status" value="1"/>
</dbReference>
<evidence type="ECO:0000313" key="3">
    <source>
        <dbReference type="Proteomes" id="UP001241110"/>
    </source>
</evidence>
<dbReference type="Proteomes" id="UP001241110">
    <property type="component" value="Unassembled WGS sequence"/>
</dbReference>
<dbReference type="AlphaFoldDB" id="A0AAE3QXF4"/>
<protein>
    <submittedName>
        <fullName evidence="2">Polysaccharide pyruvyl transferase family protein</fullName>
    </submittedName>
</protein>
<evidence type="ECO:0000259" key="1">
    <source>
        <dbReference type="Pfam" id="PF04230"/>
    </source>
</evidence>
<feature type="domain" description="Polysaccharide pyruvyl transferase" evidence="1">
    <location>
        <begin position="56"/>
        <end position="186"/>
    </location>
</feature>
<gene>
    <name evidence="2" type="ORF">QNI16_31115</name>
</gene>
<evidence type="ECO:0000313" key="2">
    <source>
        <dbReference type="EMBL" id="MDJ1484991.1"/>
    </source>
</evidence>
<sequence length="302" mass="34447">MKLCYFDDNVNFGDALNATIFPTLLADFFDEDPSVSFFGIGSLFGLPLLENSSAVRKIIFSTGYGKYGVKPRLDSSYEIMCVRGPLTAEYLGLDKSMAVADGALLLSHFSFPSYKKTYAFSYMPHWESETRFDWAGLCEQAGYHYISPMWHKDRILEEILKSEVIITEAMHGAIVADTLRVPWIPVKGYKNISEFKWQDWTQSIQTTYNPVQMPPLYSEVREAEKIIQVKTKGMLGNMATQYLAKAFVSYQKNFKWKETLKQFADIKNTKPSLSQNGVVTSLADELRDRLEKVKSKYTTILS</sequence>
<reference evidence="2" key="1">
    <citation type="submission" date="2023-05" db="EMBL/GenBank/DDBJ databases">
        <authorList>
            <person name="Zhang X."/>
        </authorList>
    </citation>
    <scope>NUCLEOTIDE SEQUENCE</scope>
    <source>
        <strain evidence="2">YF14B1</strain>
    </source>
</reference>
<dbReference type="EMBL" id="JASJOS010000017">
    <property type="protein sequence ID" value="MDJ1484991.1"/>
    <property type="molecule type" value="Genomic_DNA"/>
</dbReference>
<accession>A0AAE3QXF4</accession>
<dbReference type="InterPro" id="IPR007345">
    <property type="entry name" value="Polysacch_pyruvyl_Trfase"/>
</dbReference>
<comment type="caution">
    <text evidence="2">The sequence shown here is derived from an EMBL/GenBank/DDBJ whole genome shotgun (WGS) entry which is preliminary data.</text>
</comment>
<dbReference type="RefSeq" id="WP_313986934.1">
    <property type="nucleotide sequence ID" value="NZ_JASJOS010000017.1"/>
</dbReference>